<dbReference type="InterPro" id="IPR023346">
    <property type="entry name" value="Lysozyme-like_dom_sf"/>
</dbReference>
<dbReference type="InterPro" id="IPR011055">
    <property type="entry name" value="Dup_hybrid_motif"/>
</dbReference>
<dbReference type="CDD" id="cd12797">
    <property type="entry name" value="M23_peptidase"/>
    <property type="match status" value="1"/>
</dbReference>
<dbReference type="InterPro" id="IPR036779">
    <property type="entry name" value="LysM_dom_sf"/>
</dbReference>
<dbReference type="PANTHER" id="PTHR33734:SF26">
    <property type="entry name" value="LYSM DOMAIN-CONTAINING PROTEIN"/>
    <property type="match status" value="1"/>
</dbReference>
<feature type="domain" description="LysM" evidence="2">
    <location>
        <begin position="328"/>
        <end position="373"/>
    </location>
</feature>
<dbReference type="Gene3D" id="1.10.530.10">
    <property type="match status" value="1"/>
</dbReference>
<dbReference type="SMART" id="SM00257">
    <property type="entry name" value="LysM"/>
    <property type="match status" value="3"/>
</dbReference>
<evidence type="ECO:0000313" key="4">
    <source>
        <dbReference type="Proteomes" id="UP000647183"/>
    </source>
</evidence>
<evidence type="ECO:0000313" key="3">
    <source>
        <dbReference type="EMBL" id="MBD7987309.1"/>
    </source>
</evidence>
<dbReference type="Pfam" id="PF01464">
    <property type="entry name" value="SLT"/>
    <property type="match status" value="1"/>
</dbReference>
<protein>
    <submittedName>
        <fullName evidence="3">LysM peptidoglycan-binding domain-containing protein</fullName>
    </submittedName>
</protein>
<dbReference type="RefSeq" id="WP_191728574.1">
    <property type="nucleotide sequence ID" value="NZ_JACSQJ010000002.1"/>
</dbReference>
<dbReference type="CDD" id="cd00118">
    <property type="entry name" value="LysM"/>
    <property type="match status" value="3"/>
</dbReference>
<feature type="domain" description="LysM" evidence="2">
    <location>
        <begin position="273"/>
        <end position="318"/>
    </location>
</feature>
<dbReference type="InterPro" id="IPR016047">
    <property type="entry name" value="M23ase_b-sheet_dom"/>
</dbReference>
<reference evidence="3 4" key="1">
    <citation type="submission" date="2020-08" db="EMBL/GenBank/DDBJ databases">
        <title>A Genomic Blueprint of the Chicken Gut Microbiome.</title>
        <authorList>
            <person name="Gilroy R."/>
            <person name="Ravi A."/>
            <person name="Getino M."/>
            <person name="Pursley I."/>
            <person name="Horton D.L."/>
            <person name="Alikhan N.-F."/>
            <person name="Baker D."/>
            <person name="Gharbi K."/>
            <person name="Hall N."/>
            <person name="Watson M."/>
            <person name="Adriaenssens E.M."/>
            <person name="Foster-Nyarko E."/>
            <person name="Jarju S."/>
            <person name="Secka A."/>
            <person name="Antonio M."/>
            <person name="Oren A."/>
            <person name="Chaudhuri R."/>
            <person name="La Ragione R.M."/>
            <person name="Hildebrand F."/>
            <person name="Pallen M.J."/>
        </authorList>
    </citation>
    <scope>NUCLEOTIDE SEQUENCE [LARGE SCALE GENOMIC DNA]</scope>
    <source>
        <strain evidence="3 4">Sa2BVA3</strain>
    </source>
</reference>
<feature type="region of interest" description="Disordered" evidence="1">
    <location>
        <begin position="373"/>
        <end position="404"/>
    </location>
</feature>
<dbReference type="EMBL" id="JACSQJ010000002">
    <property type="protein sequence ID" value="MBD7987309.1"/>
    <property type="molecule type" value="Genomic_DNA"/>
</dbReference>
<name>A0ABR8UH06_9GAMM</name>
<feature type="compositionally biased region" description="Low complexity" evidence="1">
    <location>
        <begin position="211"/>
        <end position="222"/>
    </location>
</feature>
<dbReference type="SUPFAM" id="SSF51261">
    <property type="entry name" value="Duplicated hybrid motif"/>
    <property type="match status" value="1"/>
</dbReference>
<accession>A0ABR8UH06</accession>
<dbReference type="SUPFAM" id="SSF53955">
    <property type="entry name" value="Lysozyme-like"/>
    <property type="match status" value="1"/>
</dbReference>
<dbReference type="Gene3D" id="2.70.70.10">
    <property type="entry name" value="Glucose Permease (Domain IIA)"/>
    <property type="match status" value="1"/>
</dbReference>
<feature type="compositionally biased region" description="Pro residues" evidence="1">
    <location>
        <begin position="382"/>
        <end position="403"/>
    </location>
</feature>
<keyword evidence="4" id="KW-1185">Reference proteome</keyword>
<dbReference type="PANTHER" id="PTHR33734">
    <property type="entry name" value="LYSM DOMAIN-CONTAINING GPI-ANCHORED PROTEIN 2"/>
    <property type="match status" value="1"/>
</dbReference>
<dbReference type="Proteomes" id="UP000647183">
    <property type="component" value="Unassembled WGS sequence"/>
</dbReference>
<feature type="region of interest" description="Disordered" evidence="1">
    <location>
        <begin position="186"/>
        <end position="227"/>
    </location>
</feature>
<evidence type="ECO:0000256" key="1">
    <source>
        <dbReference type="SAM" id="MobiDB-lite"/>
    </source>
</evidence>
<dbReference type="Gene3D" id="3.10.350.10">
    <property type="entry name" value="LysM domain"/>
    <property type="match status" value="3"/>
</dbReference>
<gene>
    <name evidence="3" type="ORF">H9645_04635</name>
</gene>
<evidence type="ECO:0000259" key="2">
    <source>
        <dbReference type="PROSITE" id="PS51782"/>
    </source>
</evidence>
<dbReference type="SUPFAM" id="SSF54106">
    <property type="entry name" value="LysM domain"/>
    <property type="match status" value="3"/>
</dbReference>
<proteinExistence type="predicted"/>
<sequence>MVAPVGNQGVQNASGDHLSPSGFDYNRIQGVQGNAHVTPAFIREVEAMAQRLGTRPEYLMAVMSFETGGSFSPGVRNGAGSGATGLIQFMPGTASELGTSTDALARMSAMDQLQYVERYFNNRSDPGDLNTLEGVYTTVLYGSPRPDPDSTLFSQGSAAYRMNAPLDVNRDGRITAGEATSFVRQRIDGDAPPPAGPSPAPSPDPGGNDGPGTTPSPSPTGSVTVRSGDTLSGIAARHQVSVPDLLAANPQIRNPNLIYPGQTVHLPGDGGGGEVTVRSGDTLSGIAARNDVGLDALLSANPQIRDPDLIHPGQVVRLPGGAGAGATHDVTVRSGDTMSGIAARNGVSLPALLAANPQIGNPDLIHPGQVVHVPGTGGATPSPAPAPGPAPAPPPSGDAPTYPPYTVYSTGHQPAISVSHPDQMQPHHDYQTKVREGQTLEVRDIVLHRPGQSQTSQAIPSPVAGTVVSAGPMGNAGNAVILRGDQGELIYIFHMSSIDVRPGQRVGYGQDLGNQGSTGHSTGPHVHIEAPTATIDRWVHDLLDGRFDGRRQ</sequence>
<feature type="domain" description="LysM" evidence="2">
    <location>
        <begin position="221"/>
        <end position="266"/>
    </location>
</feature>
<dbReference type="InterPro" id="IPR008258">
    <property type="entry name" value="Transglycosylase_SLT_dom_1"/>
</dbReference>
<feature type="compositionally biased region" description="Pro residues" evidence="1">
    <location>
        <begin position="191"/>
        <end position="204"/>
    </location>
</feature>
<dbReference type="Pfam" id="PF01476">
    <property type="entry name" value="LysM"/>
    <property type="match status" value="3"/>
</dbReference>
<comment type="caution">
    <text evidence="3">The sequence shown here is derived from an EMBL/GenBank/DDBJ whole genome shotgun (WGS) entry which is preliminary data.</text>
</comment>
<dbReference type="PROSITE" id="PS51782">
    <property type="entry name" value="LYSM"/>
    <property type="match status" value="3"/>
</dbReference>
<organism evidence="3 4">
    <name type="scientific">Luteimonas colneyensis</name>
    <dbReference type="NCBI Taxonomy" id="2762230"/>
    <lineage>
        <taxon>Bacteria</taxon>
        <taxon>Pseudomonadati</taxon>
        <taxon>Pseudomonadota</taxon>
        <taxon>Gammaproteobacteria</taxon>
        <taxon>Lysobacterales</taxon>
        <taxon>Lysobacteraceae</taxon>
        <taxon>Luteimonas</taxon>
    </lineage>
</organism>
<dbReference type="InterPro" id="IPR018392">
    <property type="entry name" value="LysM"/>
</dbReference>
<dbReference type="Pfam" id="PF01551">
    <property type="entry name" value="Peptidase_M23"/>
    <property type="match status" value="1"/>
</dbReference>